<proteinExistence type="predicted"/>
<dbReference type="InterPro" id="IPR000182">
    <property type="entry name" value="GNAT_dom"/>
</dbReference>
<dbReference type="EMBL" id="BMHT01000002">
    <property type="protein sequence ID" value="GGF02393.1"/>
    <property type="molecule type" value="Genomic_DNA"/>
</dbReference>
<dbReference type="PANTHER" id="PTHR43328:SF1">
    <property type="entry name" value="N-ACETYLTRANSFERASE DOMAIN-CONTAINING PROTEIN"/>
    <property type="match status" value="1"/>
</dbReference>
<dbReference type="PROSITE" id="PS51186">
    <property type="entry name" value="GNAT"/>
    <property type="match status" value="1"/>
</dbReference>
<accession>A0ABQ1TSI0</accession>
<dbReference type="SUPFAM" id="SSF55729">
    <property type="entry name" value="Acyl-CoA N-acyltransferases (Nat)"/>
    <property type="match status" value="1"/>
</dbReference>
<name>A0ABQ1TSI0_9BACT</name>
<dbReference type="PANTHER" id="PTHR43328">
    <property type="entry name" value="ACETYLTRANSFERASE-RELATED"/>
    <property type="match status" value="1"/>
</dbReference>
<dbReference type="Gene3D" id="3.40.630.30">
    <property type="match status" value="1"/>
</dbReference>
<sequence length="182" mass="20258">MSDSRLRPTLVLPIAGARLRPWQLTDAAALTACANDEGVAQNLRDTFPFPYHMEDARWYLEFVATTNSPDLHLAIEVDGAAGGGISIIFKNDVERRSAEIGYWLGRRYWGRGIMTAAAQALTDYTFAHFDVCRLFAGVFAHNTASARVLEKCGYELEGRLRKSITKKGQTIDSLLYAIVNEQ</sequence>
<gene>
    <name evidence="2" type="ORF">GCM10011383_11560</name>
</gene>
<dbReference type="RefSeq" id="WP_188812009.1">
    <property type="nucleotide sequence ID" value="NZ_BMHT01000002.1"/>
</dbReference>
<dbReference type="Pfam" id="PF13302">
    <property type="entry name" value="Acetyltransf_3"/>
    <property type="match status" value="1"/>
</dbReference>
<dbReference type="Proteomes" id="UP000632273">
    <property type="component" value="Unassembled WGS sequence"/>
</dbReference>
<organism evidence="2 3">
    <name type="scientific">Hymenobacter cavernae</name>
    <dbReference type="NCBI Taxonomy" id="2044852"/>
    <lineage>
        <taxon>Bacteria</taxon>
        <taxon>Pseudomonadati</taxon>
        <taxon>Bacteroidota</taxon>
        <taxon>Cytophagia</taxon>
        <taxon>Cytophagales</taxon>
        <taxon>Hymenobacteraceae</taxon>
        <taxon>Hymenobacter</taxon>
    </lineage>
</organism>
<comment type="caution">
    <text evidence="2">The sequence shown here is derived from an EMBL/GenBank/DDBJ whole genome shotgun (WGS) entry which is preliminary data.</text>
</comment>
<feature type="domain" description="N-acetyltransferase" evidence="1">
    <location>
        <begin position="17"/>
        <end position="172"/>
    </location>
</feature>
<evidence type="ECO:0000313" key="3">
    <source>
        <dbReference type="Proteomes" id="UP000632273"/>
    </source>
</evidence>
<protein>
    <submittedName>
        <fullName evidence="2">N-acetyltransferase</fullName>
    </submittedName>
</protein>
<reference evidence="3" key="1">
    <citation type="journal article" date="2019" name="Int. J. Syst. Evol. Microbiol.">
        <title>The Global Catalogue of Microorganisms (GCM) 10K type strain sequencing project: providing services to taxonomists for standard genome sequencing and annotation.</title>
        <authorList>
            <consortium name="The Broad Institute Genomics Platform"/>
            <consortium name="The Broad Institute Genome Sequencing Center for Infectious Disease"/>
            <person name="Wu L."/>
            <person name="Ma J."/>
        </authorList>
    </citation>
    <scope>NUCLEOTIDE SEQUENCE [LARGE SCALE GENOMIC DNA]</scope>
    <source>
        <strain evidence="3">CGMCC 1.15197</strain>
    </source>
</reference>
<keyword evidence="3" id="KW-1185">Reference proteome</keyword>
<dbReference type="InterPro" id="IPR016181">
    <property type="entry name" value="Acyl_CoA_acyltransferase"/>
</dbReference>
<evidence type="ECO:0000313" key="2">
    <source>
        <dbReference type="EMBL" id="GGF02393.1"/>
    </source>
</evidence>
<evidence type="ECO:0000259" key="1">
    <source>
        <dbReference type="PROSITE" id="PS51186"/>
    </source>
</evidence>